<evidence type="ECO:0000256" key="1">
    <source>
        <dbReference type="ARBA" id="ARBA00003757"/>
    </source>
</evidence>
<evidence type="ECO:0000256" key="4">
    <source>
        <dbReference type="ARBA" id="ARBA00023128"/>
    </source>
</evidence>
<evidence type="ECO:0000313" key="8">
    <source>
        <dbReference type="EMBL" id="WFD33394.1"/>
    </source>
</evidence>
<keyword evidence="9" id="KW-1185">Reference proteome</keyword>
<comment type="function">
    <text evidence="1">Involved in the partitioning of the mitochondrial organelle and mitochondrial DNA (mtDNA) inheritance.</text>
</comment>
<feature type="region of interest" description="Disordered" evidence="5">
    <location>
        <begin position="113"/>
        <end position="159"/>
    </location>
</feature>
<protein>
    <submittedName>
        <fullName evidence="8">MtDNA inheritance, partitioning of the mitochondrial organelle</fullName>
    </submittedName>
</protein>
<dbReference type="PANTHER" id="PTHR13391:SF0">
    <property type="entry name" value="PROTEIN MISATO HOMOLOG 1"/>
    <property type="match status" value="1"/>
</dbReference>
<dbReference type="EMBL" id="CP119877">
    <property type="protein sequence ID" value="WFD33394.1"/>
    <property type="molecule type" value="Genomic_DNA"/>
</dbReference>
<dbReference type="Gene3D" id="3.40.50.1440">
    <property type="entry name" value="Tubulin/FtsZ, GTPase domain"/>
    <property type="match status" value="1"/>
</dbReference>
<dbReference type="Pfam" id="PF10644">
    <property type="entry name" value="Misat_Tub_SegII"/>
    <property type="match status" value="1"/>
</dbReference>
<dbReference type="GO" id="GO:0007005">
    <property type="term" value="P:mitochondrion organization"/>
    <property type="evidence" value="ECO:0007669"/>
    <property type="project" value="InterPro"/>
</dbReference>
<feature type="compositionally biased region" description="Acidic residues" evidence="5">
    <location>
        <begin position="115"/>
        <end position="127"/>
    </location>
</feature>
<evidence type="ECO:0000256" key="5">
    <source>
        <dbReference type="SAM" id="MobiDB-lite"/>
    </source>
</evidence>
<evidence type="ECO:0000259" key="6">
    <source>
        <dbReference type="Pfam" id="PF10644"/>
    </source>
</evidence>
<dbReference type="Proteomes" id="UP001219933">
    <property type="component" value="Chromosome 1"/>
</dbReference>
<dbReference type="SUPFAM" id="SSF52490">
    <property type="entry name" value="Tubulin nucleotide-binding domain-like"/>
    <property type="match status" value="1"/>
</dbReference>
<evidence type="ECO:0000313" key="9">
    <source>
        <dbReference type="Proteomes" id="UP001219933"/>
    </source>
</evidence>
<dbReference type="AlphaFoldDB" id="A0AAF0EQJ4"/>
<feature type="compositionally biased region" description="Low complexity" evidence="5">
    <location>
        <begin position="141"/>
        <end position="153"/>
    </location>
</feature>
<sequence length="541" mass="59568">MQREAVHLSFGWANYVATHFWNAQQSYFDYSRDAPEPIVEHDVSFIAGRGVGGVETYSPRALLFDLRNEFGSLRQISALYGGLEQDEMRQSWSGEVHAQQAIAPSWYASVLEKEDAGEEWDDQEQDQEDHTQDHAPRPERTGTGAETATTADANLQKNATAHRHGRAIEYWSDYSRVFFHPRSLVHVASPSLSGTTFMQPMGSDVLQFSSYEQGHQVAVCMEHDQSVMDDNLRWLAEDSDLLQGFHIATSSFDGFSGYSNWYLSELAEEFPKTPRIAFAFSRAVRWENSSLQRISQMNNALALAAMAENALVVPVSPHGPVGPHATVDWTNAHQAAAVLAAHIETATLPTRLRDAKRDTLGSVIGQLNWRRDTPVAVLGGCMPMPLLAPVVQQSAADVLLEQYFAARAGRRKVEASAAPTPVDITPAWHEFSNGRGGAPYSSYAVGRDSDALAEGPTKAALDARCKEQYPHSTIRFAPLAFNIESSFPQIFHGLTRDGRALPQAQSKVRSVPMASALSTSPGTLHVLEEARKMATWVAAMD</sequence>
<comment type="subcellular location">
    <subcellularLocation>
        <location evidence="2">Mitochondrion</location>
    </subcellularLocation>
</comment>
<dbReference type="GO" id="GO:0005739">
    <property type="term" value="C:mitochondrion"/>
    <property type="evidence" value="ECO:0007669"/>
    <property type="project" value="UniProtKB-SubCell"/>
</dbReference>
<dbReference type="InterPro" id="IPR019605">
    <property type="entry name" value="Misato_II_tubulin-like"/>
</dbReference>
<dbReference type="InterPro" id="IPR049942">
    <property type="entry name" value="DML1/Misato"/>
</dbReference>
<comment type="similarity">
    <text evidence="3">Belongs to the misato family.</text>
</comment>
<name>A0AAF0EQJ4_9BASI</name>
<evidence type="ECO:0000256" key="3">
    <source>
        <dbReference type="ARBA" id="ARBA00008507"/>
    </source>
</evidence>
<keyword evidence="4" id="KW-0496">Mitochondrion</keyword>
<feature type="domain" description="DML1/Misato tubulin" evidence="7">
    <location>
        <begin position="167"/>
        <end position="352"/>
    </location>
</feature>
<dbReference type="PANTHER" id="PTHR13391">
    <property type="entry name" value="MITOCHONDRIAL DISTRIBUTION REGULATOR MISATO"/>
    <property type="match status" value="1"/>
</dbReference>
<feature type="compositionally biased region" description="Basic and acidic residues" evidence="5">
    <location>
        <begin position="128"/>
        <end position="140"/>
    </location>
</feature>
<feature type="domain" description="Misato Segment II tubulin-like" evidence="6">
    <location>
        <begin position="3"/>
        <end position="109"/>
    </location>
</feature>
<dbReference type="Pfam" id="PF14881">
    <property type="entry name" value="Tubulin_3"/>
    <property type="match status" value="1"/>
</dbReference>
<evidence type="ECO:0000259" key="7">
    <source>
        <dbReference type="Pfam" id="PF14881"/>
    </source>
</evidence>
<dbReference type="InterPro" id="IPR029209">
    <property type="entry name" value="DML1/Misato_tubulin"/>
</dbReference>
<reference evidence="8" key="1">
    <citation type="submission" date="2023-03" db="EMBL/GenBank/DDBJ databases">
        <title>Mating type loci evolution in Malassezia.</title>
        <authorList>
            <person name="Coelho M.A."/>
        </authorList>
    </citation>
    <scope>NUCLEOTIDE SEQUENCE</scope>
    <source>
        <strain evidence="8">CBS 11721</strain>
    </source>
</reference>
<evidence type="ECO:0000256" key="2">
    <source>
        <dbReference type="ARBA" id="ARBA00004173"/>
    </source>
</evidence>
<dbReference type="InterPro" id="IPR036525">
    <property type="entry name" value="Tubulin/FtsZ_GTPase_sf"/>
</dbReference>
<proteinExistence type="inferred from homology"/>
<gene>
    <name evidence="8" type="primary">DML1</name>
    <name evidence="8" type="ORF">MCUN1_000207</name>
</gene>
<accession>A0AAF0EQJ4</accession>
<organism evidence="8 9">
    <name type="scientific">Malassezia cuniculi</name>
    <dbReference type="NCBI Taxonomy" id="948313"/>
    <lineage>
        <taxon>Eukaryota</taxon>
        <taxon>Fungi</taxon>
        <taxon>Dikarya</taxon>
        <taxon>Basidiomycota</taxon>
        <taxon>Ustilaginomycotina</taxon>
        <taxon>Malasseziomycetes</taxon>
        <taxon>Malasseziales</taxon>
        <taxon>Malasseziaceae</taxon>
        <taxon>Malassezia</taxon>
    </lineage>
</organism>